<keyword evidence="3" id="KW-1185">Reference proteome</keyword>
<reference evidence="2 3" key="1">
    <citation type="submission" date="2020-04" db="EMBL/GenBank/DDBJ databases">
        <title>Genome sequencing of novel species.</title>
        <authorList>
            <person name="Heo J."/>
            <person name="Kim S.-J."/>
            <person name="Kim J.-S."/>
            <person name="Hong S.-B."/>
            <person name="Kwon S.-W."/>
        </authorList>
    </citation>
    <scope>NUCLEOTIDE SEQUENCE [LARGE SCALE GENOMIC DNA]</scope>
    <source>
        <strain evidence="2 3">MFER-1</strain>
    </source>
</reference>
<dbReference type="AlphaFoldDB" id="A0A7Z2VSA2"/>
<dbReference type="InterPro" id="IPR032267">
    <property type="entry name" value="DUF4832"/>
</dbReference>
<protein>
    <submittedName>
        <fullName evidence="2">DUF4832 domain-containing protein</fullName>
    </submittedName>
</protein>
<evidence type="ECO:0000259" key="1">
    <source>
        <dbReference type="Pfam" id="PF16116"/>
    </source>
</evidence>
<gene>
    <name evidence="2" type="ORF">HH215_18165</name>
</gene>
<evidence type="ECO:0000313" key="3">
    <source>
        <dbReference type="Proteomes" id="UP000502248"/>
    </source>
</evidence>
<dbReference type="Proteomes" id="UP000502248">
    <property type="component" value="Chromosome"/>
</dbReference>
<feature type="domain" description="DUF4832" evidence="1">
    <location>
        <begin position="199"/>
        <end position="306"/>
    </location>
</feature>
<proteinExistence type="predicted"/>
<dbReference type="KEGG" id="cheb:HH215_18165"/>
<name>A0A7Z2VSA2_9BACL</name>
<evidence type="ECO:0000313" key="2">
    <source>
        <dbReference type="EMBL" id="QJD88225.1"/>
    </source>
</evidence>
<accession>A0A7Z2VSA2</accession>
<organism evidence="2 3">
    <name type="scientific">Cohnella herbarum</name>
    <dbReference type="NCBI Taxonomy" id="2728023"/>
    <lineage>
        <taxon>Bacteria</taxon>
        <taxon>Bacillati</taxon>
        <taxon>Bacillota</taxon>
        <taxon>Bacilli</taxon>
        <taxon>Bacillales</taxon>
        <taxon>Paenibacillaceae</taxon>
        <taxon>Cohnella</taxon>
    </lineage>
</organism>
<sequence>MGKYSLENYEPYPMVKIRPPHLSRNFGNESKLSYIAVAWKQLEPERGAFRAESMLAAIGAATNPVLELTPDLPEWAMRGESDLYSALIRKVGSVVGEDNRLCGVILSTLEDNMEEWNAFAEAFGKVPLIADLRQERLIRHLKESRREFGLRVTCGESDWLTSCEAIARQKLNGVWKRQPVLLHVTDEVCGPNVRREARRWHAALSNVDAGLGWQLELRRMTYPQTVFGGGSLPVRIWLVNSGTSNLYRDFELRIRLGRQGESYEIPLSARTRDWSVGDIVHNEIAKLPEIKPGNYNVGIGLFDLNDKPIRLHIGSGQSDGYYEAGEVNVERADGDPLANIWDVYYPEGYYPLEDPKTPQQ</sequence>
<dbReference type="EMBL" id="CP051680">
    <property type="protein sequence ID" value="QJD88225.1"/>
    <property type="molecule type" value="Genomic_DNA"/>
</dbReference>
<dbReference type="Pfam" id="PF16116">
    <property type="entry name" value="DUF4832"/>
    <property type="match status" value="1"/>
</dbReference>